<dbReference type="Proteomes" id="UP001295794">
    <property type="component" value="Unassembled WGS sequence"/>
</dbReference>
<keyword evidence="2" id="KW-1185">Reference proteome</keyword>
<gene>
    <name evidence="1" type="ORF">MYCIT1_LOCUS9681</name>
</gene>
<feature type="non-terminal residue" evidence="1">
    <location>
        <position position="1"/>
    </location>
</feature>
<evidence type="ECO:0000313" key="2">
    <source>
        <dbReference type="Proteomes" id="UP001295794"/>
    </source>
</evidence>
<dbReference type="AlphaFoldDB" id="A0AAD2JXH5"/>
<organism evidence="1 2">
    <name type="scientific">Mycena citricolor</name>
    <dbReference type="NCBI Taxonomy" id="2018698"/>
    <lineage>
        <taxon>Eukaryota</taxon>
        <taxon>Fungi</taxon>
        <taxon>Dikarya</taxon>
        <taxon>Basidiomycota</taxon>
        <taxon>Agaricomycotina</taxon>
        <taxon>Agaricomycetes</taxon>
        <taxon>Agaricomycetidae</taxon>
        <taxon>Agaricales</taxon>
        <taxon>Marasmiineae</taxon>
        <taxon>Mycenaceae</taxon>
        <taxon>Mycena</taxon>
    </lineage>
</organism>
<protein>
    <submittedName>
        <fullName evidence="1">Uncharacterized protein</fullName>
    </submittedName>
</protein>
<reference evidence="1" key="1">
    <citation type="submission" date="2023-11" db="EMBL/GenBank/DDBJ databases">
        <authorList>
            <person name="De Vega J J."/>
            <person name="De Vega J J."/>
        </authorList>
    </citation>
    <scope>NUCLEOTIDE SEQUENCE</scope>
</reference>
<proteinExistence type="predicted"/>
<name>A0AAD2JXH5_9AGAR</name>
<sequence length="70" mass="7939">RPLTSRRGLQLRRSKTNSRHRYWVAGAVDNGPRSEKSSMRAHVVPTASGFREESSRGPPAPVIHEFVREE</sequence>
<comment type="caution">
    <text evidence="1">The sequence shown here is derived from an EMBL/GenBank/DDBJ whole genome shotgun (WGS) entry which is preliminary data.</text>
</comment>
<accession>A0AAD2JXH5</accession>
<dbReference type="EMBL" id="CAVNYO010000118">
    <property type="protein sequence ID" value="CAK5267297.1"/>
    <property type="molecule type" value="Genomic_DNA"/>
</dbReference>
<evidence type="ECO:0000313" key="1">
    <source>
        <dbReference type="EMBL" id="CAK5267297.1"/>
    </source>
</evidence>